<dbReference type="Proteomes" id="UP000031802">
    <property type="component" value="Unassembled WGS sequence"/>
</dbReference>
<proteinExistence type="predicted"/>
<protein>
    <submittedName>
        <fullName evidence="1">Uncharacterized protein</fullName>
    </submittedName>
</protein>
<organism evidence="1 2">
    <name type="scientific">Sphingobacterium deserti</name>
    <dbReference type="NCBI Taxonomy" id="1229276"/>
    <lineage>
        <taxon>Bacteria</taxon>
        <taxon>Pseudomonadati</taxon>
        <taxon>Bacteroidota</taxon>
        <taxon>Sphingobacteriia</taxon>
        <taxon>Sphingobacteriales</taxon>
        <taxon>Sphingobacteriaceae</taxon>
        <taxon>Sphingobacterium</taxon>
    </lineage>
</organism>
<dbReference type="PATRIC" id="fig|1229276.3.peg.1672"/>
<dbReference type="STRING" id="1229276.DI53_1619"/>
<dbReference type="RefSeq" id="WP_037497439.1">
    <property type="nucleotide sequence ID" value="NZ_JJMU01000024.1"/>
</dbReference>
<evidence type="ECO:0000313" key="2">
    <source>
        <dbReference type="Proteomes" id="UP000031802"/>
    </source>
</evidence>
<gene>
    <name evidence="1" type="ORF">DI53_1619</name>
</gene>
<sequence length="87" mass="9690">MKITGMTPVSVVEAMPTDESTYLFVDSSGILPAMYVAPDERHFATAVGYDIWLRPKEALDSLRPFHPIIEVDLSKKPTLLESEATHD</sequence>
<dbReference type="AlphaFoldDB" id="A0A0B8T9A1"/>
<evidence type="ECO:0000313" key="1">
    <source>
        <dbReference type="EMBL" id="KGE14590.1"/>
    </source>
</evidence>
<keyword evidence="2" id="KW-1185">Reference proteome</keyword>
<name>A0A0B8T9A1_9SPHI</name>
<dbReference type="EMBL" id="JJMU01000024">
    <property type="protein sequence ID" value="KGE14590.1"/>
    <property type="molecule type" value="Genomic_DNA"/>
</dbReference>
<accession>A0A0B8T9A1</accession>
<comment type="caution">
    <text evidence="1">The sequence shown here is derived from an EMBL/GenBank/DDBJ whole genome shotgun (WGS) entry which is preliminary data.</text>
</comment>
<dbReference type="OrthoDB" id="705691at2"/>
<reference evidence="1 2" key="2">
    <citation type="journal article" date="2015" name="PLoS ONE">
        <title>Whole-Genome Optical Mapping and Finished Genome Sequence of Sphingobacterium deserti sp. nov., a New Species Isolated from the Western Desert of China.</title>
        <authorList>
            <person name="Teng C."/>
            <person name="Zhou Z."/>
            <person name="Molnar I."/>
            <person name="Li X."/>
            <person name="Tang R."/>
            <person name="Chen M."/>
            <person name="Wang L."/>
            <person name="Su S."/>
            <person name="Zhang W."/>
            <person name="Lin M."/>
        </authorList>
    </citation>
    <scope>NUCLEOTIDE SEQUENCE [LARGE SCALE GENOMIC DNA]</scope>
    <source>
        <strain evidence="2">ACCC05744</strain>
    </source>
</reference>
<reference evidence="2" key="1">
    <citation type="submission" date="2014-04" db="EMBL/GenBank/DDBJ databases">
        <title>Whole-Genome optical mapping and complete genome sequence of Sphingobacterium deserti sp. nov., a new spaces isolated from desert in the west of China.</title>
        <authorList>
            <person name="Teng C."/>
            <person name="Zhou Z."/>
            <person name="Li X."/>
            <person name="Chen M."/>
            <person name="Lin M."/>
            <person name="Wang L."/>
            <person name="Su S."/>
            <person name="Zhang C."/>
            <person name="Zhang W."/>
        </authorList>
    </citation>
    <scope>NUCLEOTIDE SEQUENCE [LARGE SCALE GENOMIC DNA]</scope>
    <source>
        <strain evidence="2">ACCC05744</strain>
    </source>
</reference>